<dbReference type="EMBL" id="CP003732">
    <property type="protein sequence ID" value="AFV12484.1"/>
    <property type="molecule type" value="Genomic_DNA"/>
</dbReference>
<dbReference type="RefSeq" id="WP_015051356.1">
    <property type="nucleotide sequence ID" value="NC_018870.1"/>
</dbReference>
<gene>
    <name evidence="2" type="ordered locus">Tph_c22940</name>
</gene>
<reference evidence="2 3" key="1">
    <citation type="journal article" date="2012" name="BMC Genomics">
        <title>Genome-guided analysis of physiological and morphological traits of the fermentative acetate oxidizer Thermacetogenium phaeum.</title>
        <authorList>
            <person name="Oehler D."/>
            <person name="Poehlein A."/>
            <person name="Leimbach A."/>
            <person name="Muller N."/>
            <person name="Daniel R."/>
            <person name="Gottschalk G."/>
            <person name="Schink B."/>
        </authorList>
    </citation>
    <scope>NUCLEOTIDE SEQUENCE [LARGE SCALE GENOMIC DNA]</scope>
    <source>
        <strain evidence="3">ATCC BAA-254 / DSM 26808 / PB</strain>
    </source>
</reference>
<evidence type="ECO:0000259" key="1">
    <source>
        <dbReference type="Pfam" id="PF03235"/>
    </source>
</evidence>
<dbReference type="Pfam" id="PF03235">
    <property type="entry name" value="GmrSD_N"/>
    <property type="match status" value="1"/>
</dbReference>
<name>K4LWX4_THEPS</name>
<protein>
    <submittedName>
        <fullName evidence="2">Putative SigF protein</fullName>
    </submittedName>
</protein>
<dbReference type="AlphaFoldDB" id="K4LWX4"/>
<accession>K4LWX4</accession>
<dbReference type="STRING" id="1089553.Tph_c22940"/>
<dbReference type="InterPro" id="IPR004919">
    <property type="entry name" value="GmrSD_N"/>
</dbReference>
<feature type="domain" description="GmrSD restriction endonucleases N-terminal" evidence="1">
    <location>
        <begin position="10"/>
        <end position="233"/>
    </location>
</feature>
<organism evidence="2 3">
    <name type="scientific">Thermacetogenium phaeum (strain ATCC BAA-254 / DSM 26808 / PB)</name>
    <dbReference type="NCBI Taxonomy" id="1089553"/>
    <lineage>
        <taxon>Bacteria</taxon>
        <taxon>Bacillati</taxon>
        <taxon>Bacillota</taxon>
        <taxon>Clostridia</taxon>
        <taxon>Thermoanaerobacterales</taxon>
        <taxon>Thermoanaerobacteraceae</taxon>
        <taxon>Thermacetogenium</taxon>
    </lineage>
</organism>
<dbReference type="KEGG" id="tpz:Tph_c22940"/>
<proteinExistence type="predicted"/>
<dbReference type="HOGENOM" id="CLU_019971_0_0_9"/>
<dbReference type="eggNOG" id="COG1479">
    <property type="taxonomic scope" value="Bacteria"/>
</dbReference>
<evidence type="ECO:0000313" key="3">
    <source>
        <dbReference type="Proteomes" id="UP000000467"/>
    </source>
</evidence>
<dbReference type="Proteomes" id="UP000000467">
    <property type="component" value="Chromosome"/>
</dbReference>
<sequence length="754" mass="88675">MQTTKYTFWKLINEYRIEIPIIQRDYAQGRNVDKIPEIRKEFLESLYNAIVNESNTLDFDFVYGSIEEREGDKVLLPLDGQQRLTTLFLLHWYLATKENKTSKIKGILSKFTYETRISSRDFCYSLVEKGVKYDLGKENDKISDLIKDAHWFYMSWIKDPTIKSMLTMLDDIHLTFRDTQDCFEKLIRDINSDPPITFRFLELKNFGLTDNLYIKMNARGKPLTDFENFKAKFTQIIDDVLPEKLLDFSLKIDNAWTDVFWKYKEANTIDNPFMRYIYFITEMLYVENQNVLPTTNPFLYNENNVPKINYELIKSVYSRKENIEFLIDSLDFWIKIQMDPDKFIDNIFSEKYEKGKLVIFDGKSNLWKRCLKGDSFGIAEKILLYSLLKRCIFLNQYSYSVDLVEFLRVIRNLLMRVRQAVNTRYTSNLRFDFMKRQLKDVTDLLIQNQNVYQILTQKGFSMPGFSKDSVDSEIKKATLIVNNINLKEKIHKLEDNPLFKGCIDNVLEIVVGNPAIDLDSIITDIWSNNSSTVIKALLSIGDYSVIIGYSQLGARKYFGGDGEWNIILTRTTNESQKIKEILKEFICKYITIKGSTSEEKLKNIIIDYLKQAKRDWRYYFIKYGGFVDNKKNLYAWLNEYELRKLNGNSLLAYHINPYVRTVALKIADKTICNVNECYGIYSDLSPLKLRNNITLESLKDGWKVKFPEDYVSRNGKQEFNNLIAIANSKNEYWLKETDDKDRIEIAVEFIKALA</sequence>
<evidence type="ECO:0000313" key="2">
    <source>
        <dbReference type="EMBL" id="AFV12484.1"/>
    </source>
</evidence>
<keyword evidence="3" id="KW-1185">Reference proteome</keyword>